<dbReference type="Proteomes" id="UP001165541">
    <property type="component" value="Unassembled WGS sequence"/>
</dbReference>
<keyword evidence="4" id="KW-1185">Reference proteome</keyword>
<dbReference type="CDD" id="cd07814">
    <property type="entry name" value="SRPBCC_CalC_Aha1-like"/>
    <property type="match status" value="1"/>
</dbReference>
<evidence type="ECO:0000259" key="2">
    <source>
        <dbReference type="Pfam" id="PF08327"/>
    </source>
</evidence>
<feature type="domain" description="Activator of Hsp90 ATPase homologue 1/2-like C-terminal" evidence="2">
    <location>
        <begin position="24"/>
        <end position="155"/>
    </location>
</feature>
<dbReference type="Pfam" id="PF08327">
    <property type="entry name" value="AHSA1"/>
    <property type="match status" value="1"/>
</dbReference>
<name>A0ABT0YN51_9BURK</name>
<sequence length="167" mass="18621">MAAGRSAEPPAGGIALVMTRVLEAPRELVFRLWASPEHLARWWGPRDDEGRDFTAPSVELDFRPGGRYRICIRSPQGREYWHGGVYQEIIEPERLSFTFQWEEEGAPVTLVEVSLAEHGAGQTLLTFRQSGFENEASRDGHEGGWSECMDRLGAYAPAVAVNLGEHP</sequence>
<comment type="similarity">
    <text evidence="1">Belongs to the AHA1 family.</text>
</comment>
<gene>
    <name evidence="3" type="ORF">M8A51_08605</name>
</gene>
<dbReference type="SUPFAM" id="SSF55961">
    <property type="entry name" value="Bet v1-like"/>
    <property type="match status" value="1"/>
</dbReference>
<dbReference type="RefSeq" id="WP_251777791.1">
    <property type="nucleotide sequence ID" value="NZ_JAMKFE010000004.1"/>
</dbReference>
<accession>A0ABT0YN51</accession>
<evidence type="ECO:0000313" key="4">
    <source>
        <dbReference type="Proteomes" id="UP001165541"/>
    </source>
</evidence>
<proteinExistence type="inferred from homology"/>
<dbReference type="InterPro" id="IPR023393">
    <property type="entry name" value="START-like_dom_sf"/>
</dbReference>
<evidence type="ECO:0000256" key="1">
    <source>
        <dbReference type="ARBA" id="ARBA00006817"/>
    </source>
</evidence>
<reference evidence="3" key="1">
    <citation type="submission" date="2022-05" db="EMBL/GenBank/DDBJ databases">
        <title>Schlegelella sp. nov., isolated from mangrove soil.</title>
        <authorList>
            <person name="Liu Y."/>
            <person name="Ge X."/>
            <person name="Liu W."/>
        </authorList>
    </citation>
    <scope>NUCLEOTIDE SEQUENCE</scope>
    <source>
        <strain evidence="3">S2-27</strain>
    </source>
</reference>
<dbReference type="InterPro" id="IPR013538">
    <property type="entry name" value="ASHA1/2-like_C"/>
</dbReference>
<dbReference type="EMBL" id="JAMKFE010000004">
    <property type="protein sequence ID" value="MCM5679591.1"/>
    <property type="molecule type" value="Genomic_DNA"/>
</dbReference>
<protein>
    <submittedName>
        <fullName evidence="3">SRPBCC domain-containing protein</fullName>
    </submittedName>
</protein>
<dbReference type="Gene3D" id="3.30.530.20">
    <property type="match status" value="1"/>
</dbReference>
<evidence type="ECO:0000313" key="3">
    <source>
        <dbReference type="EMBL" id="MCM5679591.1"/>
    </source>
</evidence>
<comment type="caution">
    <text evidence="3">The sequence shown here is derived from an EMBL/GenBank/DDBJ whole genome shotgun (WGS) entry which is preliminary data.</text>
</comment>
<organism evidence="3 4">
    <name type="scientific">Caldimonas mangrovi</name>
    <dbReference type="NCBI Taxonomy" id="2944811"/>
    <lineage>
        <taxon>Bacteria</taxon>
        <taxon>Pseudomonadati</taxon>
        <taxon>Pseudomonadota</taxon>
        <taxon>Betaproteobacteria</taxon>
        <taxon>Burkholderiales</taxon>
        <taxon>Sphaerotilaceae</taxon>
        <taxon>Caldimonas</taxon>
    </lineage>
</organism>